<dbReference type="Proteomes" id="UP001243375">
    <property type="component" value="Unassembled WGS sequence"/>
</dbReference>
<sequence length="1380" mass="151719">MSDVDKGLQQDSVSSACIPGTSQTVYLGKAVGKAVDNINIAPPLAYSQPYPPSLRSRSLLPPPPVLPTAPYYPVQTYPLQQSQQQIYHLHFHHLLQPPLASPYRDENSADLRDRNRYIHYQNSDIISPVAIDRRPFASPLEEHARDSERHLIDPPPAYYRSAFVPTQDSQRTLVDVPLQHVLPPVLKPGTESDQQQFSHDNVCRDPSSADISQEAVEQGTVTASELQRQVVTDGPFHLTISRISCAEERSAKESSQPTERENLPSLSNIQDRTTCSLPSTNIDHPTQFLSPDRLRGQAGLPKTTKIRAKGSSKMYQHLSAHATGSAMLGSSPSGYASSPLTDLPDMDWAIRPDPEHANVHESDSQRTVTGDAKGAAIGIVVLQSLQEQRDLPLSTDDDKDIHDDQGQLKEHTQQQQRHQGDPFTASSSFTYTSTDLPKSLPSKINQTHSQSSENIARASNQTIDRPLSSDSSSSNHSYASSTQEEEEQFQSEIQNLLDSVAWRPETESPQGIKTNRTSGDFSETRRQQFPQQAFGQVGVKSEYPEDSSLMSAAGTPQSHTRSQLAVEASPMRPASTTPTVQSTGAASNHSQGQQNNGHDQAHLVPVTQVGDRYVYDPSRPTFPANGAGNAQSNNGGSNPVSINQDVGRTVSYDMLGGPKSAMPAFTYQYANAEEANGNTSASNGNHARHPLSAAPALGGGVTFLQLPGGGQQFYSYNGNGSPGVVIPTNMIQPTRVYSHSGHGASPFSANQQYVAAGSPYHQGPTSVTVPGFPSTMMYHPRSAGAPEPPSAFQMVVSGSHDFFDQGNTGKARKPGLYQVKNEAMSDGMAEEDDGGENDDTVGDYEQDRLRNIKRNQEMMERLGLSGNPAGYADSRGASRSPSKTKKRKTSSMGLKGTLDHKHRFKSRVPSNMGPVRASNRIASKQHRSVSYADDDRRGGVSSSEDDYSDAMEEDEDDWDEDDYRRAPRNHRRNTRRKPSYQQTGRSRAVSGRQSRGYRPSLREMLDTHPRIREAFPLFYHILTDDLMINNESFPLIGSIPSTCTPVEKANFLKEFYHKGRRCLAQLDAFTARCDKRYDGPGDKWKPLDHDTKIAIRDIRRKGVERCENYKYTRRDILNKAVGKNNWEAIEDGMIVWDVSSENCDPANDLAGAELSSPVASVHEPTNRRHVSSRHRSGRGDNYGQGITYAESSVAQVPYTARSMQQFGVYSNDRSAGYSANPQLRTAGYGDNFGQAQMQARNGWQQGNHNGFNVPSLPYAAVSPGGQQMVYTPSEAVHLAQQQHYNAIASSSQQNGEQNQQYANFNMNGNPPVMQQQQQQQQQQQSQQNQQGNNQNGSTQNGSLSAASAHEVNEQSMGMMHGGIDMDFHMAEPSYKSEVSL</sequence>
<protein>
    <submittedName>
        <fullName evidence="1">Uncharacterized protein</fullName>
    </submittedName>
</protein>
<evidence type="ECO:0000313" key="1">
    <source>
        <dbReference type="EMBL" id="KAJ9120856.1"/>
    </source>
</evidence>
<keyword evidence="2" id="KW-1185">Reference proteome</keyword>
<gene>
    <name evidence="1" type="ORF">QFC22_002790</name>
</gene>
<comment type="caution">
    <text evidence="1">The sequence shown here is derived from an EMBL/GenBank/DDBJ whole genome shotgun (WGS) entry which is preliminary data.</text>
</comment>
<proteinExistence type="predicted"/>
<evidence type="ECO:0000313" key="2">
    <source>
        <dbReference type="Proteomes" id="UP001243375"/>
    </source>
</evidence>
<name>A0ACC2XBW5_9TREE</name>
<dbReference type="EMBL" id="JASBWU010000006">
    <property type="protein sequence ID" value="KAJ9120856.1"/>
    <property type="molecule type" value="Genomic_DNA"/>
</dbReference>
<organism evidence="1 2">
    <name type="scientific">Naganishia vaughanmartiniae</name>
    <dbReference type="NCBI Taxonomy" id="1424756"/>
    <lineage>
        <taxon>Eukaryota</taxon>
        <taxon>Fungi</taxon>
        <taxon>Dikarya</taxon>
        <taxon>Basidiomycota</taxon>
        <taxon>Agaricomycotina</taxon>
        <taxon>Tremellomycetes</taxon>
        <taxon>Filobasidiales</taxon>
        <taxon>Filobasidiaceae</taxon>
        <taxon>Naganishia</taxon>
    </lineage>
</organism>
<accession>A0ACC2XBW5</accession>
<reference evidence="1" key="1">
    <citation type="submission" date="2023-04" db="EMBL/GenBank/DDBJ databases">
        <title>Draft Genome sequencing of Naganishia species isolated from polar environments using Oxford Nanopore Technology.</title>
        <authorList>
            <person name="Leo P."/>
            <person name="Venkateswaran K."/>
        </authorList>
    </citation>
    <scope>NUCLEOTIDE SEQUENCE</scope>
    <source>
        <strain evidence="1">MNA-CCFEE 5425</strain>
    </source>
</reference>